<dbReference type="InterPro" id="IPR005651">
    <property type="entry name" value="Trm112-like"/>
</dbReference>
<name>A0ABZ2GZQ4_9GAMM</name>
<dbReference type="SUPFAM" id="SSF158997">
    <property type="entry name" value="Trm112p-like"/>
    <property type="match status" value="1"/>
</dbReference>
<sequence>MEKFLLRILVCPLCKKKLIFEKNRLICIFDRIAFPILDDVPVMLKEKSYVL</sequence>
<evidence type="ECO:0000313" key="2">
    <source>
        <dbReference type="Proteomes" id="UP001368618"/>
    </source>
</evidence>
<reference evidence="1" key="1">
    <citation type="submission" date="2023-09" db="EMBL/GenBank/DDBJ databases">
        <title>Genomes of two closely related lineages of the louse Polyplax serrata with different host specificities.</title>
        <authorList>
            <person name="Martinu J."/>
            <person name="Tarabai H."/>
            <person name="Stefka J."/>
            <person name="Hypsa V."/>
        </authorList>
    </citation>
    <scope>NUCLEOTIDE SEQUENCE [LARGE SCALE GENOMIC DNA]</scope>
    <source>
        <strain evidence="1">98ZLc_SE</strain>
    </source>
</reference>
<dbReference type="RefSeq" id="WP_100114763.1">
    <property type="nucleotide sequence ID" value="NZ_CP021497.1"/>
</dbReference>
<protein>
    <submittedName>
        <fullName evidence="1">Trm112 family protein</fullName>
    </submittedName>
</protein>
<proteinExistence type="predicted"/>
<dbReference type="EMBL" id="CP135137">
    <property type="protein sequence ID" value="WWR11737.1"/>
    <property type="molecule type" value="Genomic_DNA"/>
</dbReference>
<keyword evidence="2" id="KW-1185">Reference proteome</keyword>
<dbReference type="Proteomes" id="UP001368618">
    <property type="component" value="Chromosome"/>
</dbReference>
<organism evidence="1 2">
    <name type="scientific">Candidatus Legionella polyplacis</name>
    <dbReference type="NCBI Taxonomy" id="2005262"/>
    <lineage>
        <taxon>Bacteria</taxon>
        <taxon>Pseudomonadati</taxon>
        <taxon>Pseudomonadota</taxon>
        <taxon>Gammaproteobacteria</taxon>
        <taxon>Legionellales</taxon>
        <taxon>Legionellaceae</taxon>
        <taxon>Legionella</taxon>
    </lineage>
</organism>
<dbReference type="Gene3D" id="2.20.25.10">
    <property type="match status" value="1"/>
</dbReference>
<dbReference type="Pfam" id="PF03966">
    <property type="entry name" value="Trm112p"/>
    <property type="match status" value="1"/>
</dbReference>
<gene>
    <name evidence="1" type="ORF">RQL39_01105</name>
</gene>
<accession>A0ABZ2GZQ4</accession>
<evidence type="ECO:0000313" key="1">
    <source>
        <dbReference type="EMBL" id="WWR11737.1"/>
    </source>
</evidence>